<reference evidence="2" key="2">
    <citation type="journal article" date="2015" name="Data Brief">
        <title>Shoot transcriptome of the giant reed, Arundo donax.</title>
        <authorList>
            <person name="Barrero R.A."/>
            <person name="Guerrero F.D."/>
            <person name="Moolhuijzen P."/>
            <person name="Goolsby J.A."/>
            <person name="Tidwell J."/>
            <person name="Bellgard S.E."/>
            <person name="Bellgard M.I."/>
        </authorList>
    </citation>
    <scope>NUCLEOTIDE SEQUENCE</scope>
    <source>
        <tissue evidence="2">Shoot tissue taken approximately 20 cm above the soil surface</tissue>
    </source>
</reference>
<organism evidence="2">
    <name type="scientific">Arundo donax</name>
    <name type="common">Giant reed</name>
    <name type="synonym">Donax arundinaceus</name>
    <dbReference type="NCBI Taxonomy" id="35708"/>
    <lineage>
        <taxon>Eukaryota</taxon>
        <taxon>Viridiplantae</taxon>
        <taxon>Streptophyta</taxon>
        <taxon>Embryophyta</taxon>
        <taxon>Tracheophyta</taxon>
        <taxon>Spermatophyta</taxon>
        <taxon>Magnoliopsida</taxon>
        <taxon>Liliopsida</taxon>
        <taxon>Poales</taxon>
        <taxon>Poaceae</taxon>
        <taxon>PACMAD clade</taxon>
        <taxon>Arundinoideae</taxon>
        <taxon>Arundineae</taxon>
        <taxon>Arundo</taxon>
    </lineage>
</organism>
<protein>
    <submittedName>
        <fullName evidence="2">Uncharacterized protein</fullName>
    </submittedName>
</protein>
<feature type="compositionally biased region" description="Basic residues" evidence="1">
    <location>
        <begin position="36"/>
        <end position="45"/>
    </location>
</feature>
<sequence>MIKREQAKKDERMNVVGCSAARSDSGRSIDQEFRTIRRRGGGSGP</sequence>
<proteinExistence type="predicted"/>
<reference evidence="2" key="1">
    <citation type="submission" date="2014-09" db="EMBL/GenBank/DDBJ databases">
        <authorList>
            <person name="Magalhaes I.L.F."/>
            <person name="Oliveira U."/>
            <person name="Santos F.R."/>
            <person name="Vidigal T.H.D.A."/>
            <person name="Brescovit A.D."/>
            <person name="Santos A.J."/>
        </authorList>
    </citation>
    <scope>NUCLEOTIDE SEQUENCE</scope>
    <source>
        <tissue evidence="2">Shoot tissue taken approximately 20 cm above the soil surface</tissue>
    </source>
</reference>
<feature type="compositionally biased region" description="Basic and acidic residues" evidence="1">
    <location>
        <begin position="24"/>
        <end position="35"/>
    </location>
</feature>
<evidence type="ECO:0000313" key="2">
    <source>
        <dbReference type="EMBL" id="JAD26086.1"/>
    </source>
</evidence>
<evidence type="ECO:0000256" key="1">
    <source>
        <dbReference type="SAM" id="MobiDB-lite"/>
    </source>
</evidence>
<name>A0A0A8YJ63_ARUDO</name>
<dbReference type="EMBL" id="GBRH01271809">
    <property type="protein sequence ID" value="JAD26086.1"/>
    <property type="molecule type" value="Transcribed_RNA"/>
</dbReference>
<feature type="region of interest" description="Disordered" evidence="1">
    <location>
        <begin position="19"/>
        <end position="45"/>
    </location>
</feature>
<dbReference type="AlphaFoldDB" id="A0A0A8YJ63"/>
<accession>A0A0A8YJ63</accession>